<keyword evidence="3" id="KW-0547">Nucleotide-binding</keyword>
<sequence length="318" mass="35215">MIQVKHLSKSFSKIRAVQDISFDVKPGEILGLLGPNGAGKTTTMRMLAGFFPPSAGHVLVDEKDLHESPVTIRRRIGYLPENVPLYRDLVTIDFLNYVATLKGVSRRERKKCLGDVIEQCGLGSVRERIIGKLSKGYRQRIGLAQALIGNPSLLILDEPTSGLDPKQIIEIRQLIKTLSANRTVILSTHILPEVSMICSRVLIIHEGSVIASGTPGELEQQLRHSSELAVQVRGTAEGFEQSVRQVPGILAIRIESSKGQEYDYRIIYKKNQDVRPLVSRSVVASGLELLGMQQVSMTLEDIFLRIVVQEEADMKADV</sequence>
<dbReference type="SUPFAM" id="SSF52540">
    <property type="entry name" value="P-loop containing nucleoside triphosphate hydrolases"/>
    <property type="match status" value="1"/>
</dbReference>
<dbReference type="SMART" id="SM00382">
    <property type="entry name" value="AAA"/>
    <property type="match status" value="1"/>
</dbReference>
<name>A0A2H0LSK6_9BACT</name>
<evidence type="ECO:0000256" key="4">
    <source>
        <dbReference type="ARBA" id="ARBA00022840"/>
    </source>
</evidence>
<feature type="domain" description="ABC transporter" evidence="5">
    <location>
        <begin position="2"/>
        <end position="231"/>
    </location>
</feature>
<keyword evidence="2" id="KW-0813">Transport</keyword>
<dbReference type="Proteomes" id="UP000230859">
    <property type="component" value="Unassembled WGS sequence"/>
</dbReference>
<keyword evidence="4" id="KW-0067">ATP-binding</keyword>
<dbReference type="GO" id="GO:0016887">
    <property type="term" value="F:ATP hydrolysis activity"/>
    <property type="evidence" value="ECO:0007669"/>
    <property type="project" value="InterPro"/>
</dbReference>
<evidence type="ECO:0000256" key="3">
    <source>
        <dbReference type="ARBA" id="ARBA00022741"/>
    </source>
</evidence>
<proteinExistence type="inferred from homology"/>
<dbReference type="PANTHER" id="PTHR43335">
    <property type="entry name" value="ABC TRANSPORTER, ATP-BINDING PROTEIN"/>
    <property type="match status" value="1"/>
</dbReference>
<evidence type="ECO:0000313" key="6">
    <source>
        <dbReference type="EMBL" id="PIQ86475.1"/>
    </source>
</evidence>
<comment type="similarity">
    <text evidence="1">Belongs to the ABC transporter superfamily.</text>
</comment>
<dbReference type="Pfam" id="PF00005">
    <property type="entry name" value="ABC_tran"/>
    <property type="match status" value="1"/>
</dbReference>
<dbReference type="EMBL" id="PCVY01000043">
    <property type="protein sequence ID" value="PIQ86475.1"/>
    <property type="molecule type" value="Genomic_DNA"/>
</dbReference>
<comment type="caution">
    <text evidence="6">The sequence shown here is derived from an EMBL/GenBank/DDBJ whole genome shotgun (WGS) entry which is preliminary data.</text>
</comment>
<organism evidence="6 7">
    <name type="scientific">Candidatus Abzuiibacterium crystallinum</name>
    <dbReference type="NCBI Taxonomy" id="1974748"/>
    <lineage>
        <taxon>Bacteria</taxon>
        <taxon>Pseudomonadati</taxon>
        <taxon>Candidatus Omnitrophota</taxon>
        <taxon>Candidatus Abzuiibacterium</taxon>
    </lineage>
</organism>
<dbReference type="AlphaFoldDB" id="A0A2H0LSK6"/>
<dbReference type="InterPro" id="IPR027417">
    <property type="entry name" value="P-loop_NTPase"/>
</dbReference>
<dbReference type="PANTHER" id="PTHR43335:SF4">
    <property type="entry name" value="ABC TRANSPORTER, ATP-BINDING PROTEIN"/>
    <property type="match status" value="1"/>
</dbReference>
<accession>A0A2H0LSK6</accession>
<dbReference type="InterPro" id="IPR003593">
    <property type="entry name" value="AAA+_ATPase"/>
</dbReference>
<evidence type="ECO:0000259" key="5">
    <source>
        <dbReference type="PROSITE" id="PS50893"/>
    </source>
</evidence>
<evidence type="ECO:0000256" key="2">
    <source>
        <dbReference type="ARBA" id="ARBA00022448"/>
    </source>
</evidence>
<evidence type="ECO:0000313" key="7">
    <source>
        <dbReference type="Proteomes" id="UP000230859"/>
    </source>
</evidence>
<dbReference type="Gene3D" id="3.40.50.300">
    <property type="entry name" value="P-loop containing nucleotide triphosphate hydrolases"/>
    <property type="match status" value="1"/>
</dbReference>
<reference evidence="6 7" key="1">
    <citation type="submission" date="2017-09" db="EMBL/GenBank/DDBJ databases">
        <title>Depth-based differentiation of microbial function through sediment-hosted aquifers and enrichment of novel symbionts in the deep terrestrial subsurface.</title>
        <authorList>
            <person name="Probst A.J."/>
            <person name="Ladd B."/>
            <person name="Jarett J.K."/>
            <person name="Geller-Mcgrath D.E."/>
            <person name="Sieber C.M."/>
            <person name="Emerson J.B."/>
            <person name="Anantharaman K."/>
            <person name="Thomas B.C."/>
            <person name="Malmstrom R."/>
            <person name="Stieglmeier M."/>
            <person name="Klingl A."/>
            <person name="Woyke T."/>
            <person name="Ryan C.M."/>
            <person name="Banfield J.F."/>
        </authorList>
    </citation>
    <scope>NUCLEOTIDE SEQUENCE [LARGE SCALE GENOMIC DNA]</scope>
    <source>
        <strain evidence="6">CG11_big_fil_rev_8_21_14_0_20_45_26</strain>
    </source>
</reference>
<evidence type="ECO:0000256" key="1">
    <source>
        <dbReference type="ARBA" id="ARBA00005417"/>
    </source>
</evidence>
<dbReference type="InterPro" id="IPR003439">
    <property type="entry name" value="ABC_transporter-like_ATP-bd"/>
</dbReference>
<dbReference type="PROSITE" id="PS50893">
    <property type="entry name" value="ABC_TRANSPORTER_2"/>
    <property type="match status" value="1"/>
</dbReference>
<dbReference type="GO" id="GO:0005524">
    <property type="term" value="F:ATP binding"/>
    <property type="evidence" value="ECO:0007669"/>
    <property type="project" value="UniProtKB-KW"/>
</dbReference>
<protein>
    <submittedName>
        <fullName evidence="6">MFS transporter</fullName>
    </submittedName>
</protein>
<gene>
    <name evidence="6" type="ORF">COV74_04680</name>
</gene>